<dbReference type="Gene3D" id="3.40.1360.10">
    <property type="match status" value="1"/>
</dbReference>
<dbReference type="AlphaFoldDB" id="A0A8I1MY35"/>
<sequence>MAFTDDTEALRNAAPDLVADALGLTPDEQAQKEKGGAGYLYYAMRDGQKIVICTKSRSGAPLWWRPGDAAHAGDWFALVQHLQPGLNLGQAKAHLRRALGSMPAPVSMPTPAPTTPAPAPVLADAPTWAAQWLAGRGLSARAIRLALDAGMAGVAAEAKGGRFCNLAFPHTDGRSDLIGAEIRGQGRAFKGFQGRKGVFLLPALEISDRLCVVESAIDALALLDFMHEHGKGAAWVMSTAGRPSAAQTAEIESLARDLGIRRLVACQDGDEGGDEQSAAIEALAGRMGAEYKRTRPPTGCKDWSDWAEGRNIPAAA</sequence>
<dbReference type="Proteomes" id="UP000664800">
    <property type="component" value="Unassembled WGS sequence"/>
</dbReference>
<evidence type="ECO:0000313" key="1">
    <source>
        <dbReference type="EMBL" id="MBN8745781.1"/>
    </source>
</evidence>
<dbReference type="RefSeq" id="WP_276733028.1">
    <property type="nucleotide sequence ID" value="NZ_JAFKMR010000043.1"/>
</dbReference>
<dbReference type="EMBL" id="JAFKMR010000043">
    <property type="protein sequence ID" value="MBN8745781.1"/>
    <property type="molecule type" value="Genomic_DNA"/>
</dbReference>
<name>A0A8I1MY35_THIA3</name>
<proteinExistence type="predicted"/>
<comment type="caution">
    <text evidence="1">The sequence shown here is derived from an EMBL/GenBank/DDBJ whole genome shotgun (WGS) entry which is preliminary data.</text>
</comment>
<dbReference type="CDD" id="cd00188">
    <property type="entry name" value="TOPRIM"/>
    <property type="match status" value="1"/>
</dbReference>
<accession>A0A8I1MY35</accession>
<reference evidence="1" key="1">
    <citation type="submission" date="2021-02" db="EMBL/GenBank/DDBJ databases">
        <title>Thiocyanate and organic carbon inputs drive convergent selection for specific autotrophic Afipia and Thiobacillus strains within complex microbiomes.</title>
        <authorList>
            <person name="Huddy R.J."/>
            <person name="Sachdeva R."/>
            <person name="Kadzinga F."/>
            <person name="Kantor R.S."/>
            <person name="Harrison S.T.L."/>
            <person name="Banfield J.F."/>
        </authorList>
    </citation>
    <scope>NUCLEOTIDE SEQUENCE</scope>
    <source>
        <strain evidence="1">SCN18_13_7_16_R3_B_64_19</strain>
    </source>
</reference>
<evidence type="ECO:0000313" key="2">
    <source>
        <dbReference type="Proteomes" id="UP000664800"/>
    </source>
</evidence>
<gene>
    <name evidence="1" type="ORF">J0I24_16035</name>
</gene>
<dbReference type="Pfam" id="PF13155">
    <property type="entry name" value="Toprim_2"/>
    <property type="match status" value="1"/>
</dbReference>
<protein>
    <submittedName>
        <fullName evidence="1">Toprim domain-containing protein</fullName>
    </submittedName>
</protein>
<organism evidence="1 2">
    <name type="scientific">Thiomonas arsenitoxydans (strain DSM 22701 / CIP 110005 / 3As)</name>
    <dbReference type="NCBI Taxonomy" id="426114"/>
    <lineage>
        <taxon>Bacteria</taxon>
        <taxon>Pseudomonadati</taxon>
        <taxon>Pseudomonadota</taxon>
        <taxon>Betaproteobacteria</taxon>
        <taxon>Burkholderiales</taxon>
        <taxon>Thiomonas</taxon>
    </lineage>
</organism>